<evidence type="ECO:0000313" key="3">
    <source>
        <dbReference type="EMBL" id="OWJ73085.1"/>
    </source>
</evidence>
<feature type="transmembrane region" description="Helical" evidence="2">
    <location>
        <begin position="30"/>
        <end position="47"/>
    </location>
</feature>
<evidence type="ECO:0000256" key="2">
    <source>
        <dbReference type="SAM" id="Phobius"/>
    </source>
</evidence>
<dbReference type="EMBL" id="NIPV01000095">
    <property type="protein sequence ID" value="OWJ73085.1"/>
    <property type="molecule type" value="Genomic_DNA"/>
</dbReference>
<dbReference type="Proteomes" id="UP000196640">
    <property type="component" value="Unassembled WGS sequence"/>
</dbReference>
<evidence type="ECO:0000313" key="5">
    <source>
        <dbReference type="Proteomes" id="UP000196640"/>
    </source>
</evidence>
<feature type="region of interest" description="Disordered" evidence="1">
    <location>
        <begin position="52"/>
        <end position="84"/>
    </location>
</feature>
<protein>
    <submittedName>
        <fullName evidence="4">Uncharacterized protein</fullName>
    </submittedName>
</protein>
<dbReference type="EMBL" id="NIPX01000025">
    <property type="protein sequence ID" value="OWJ82598.1"/>
    <property type="molecule type" value="Genomic_DNA"/>
</dbReference>
<dbReference type="RefSeq" id="WP_035743307.1">
    <property type="nucleotide sequence ID" value="NZ_CALUEG010000010.1"/>
</dbReference>
<keyword evidence="2" id="KW-0472">Membrane</keyword>
<name>A0A212AM67_9RHOB</name>
<feature type="compositionally biased region" description="Polar residues" evidence="1">
    <location>
        <begin position="56"/>
        <end position="65"/>
    </location>
</feature>
<evidence type="ECO:0000256" key="1">
    <source>
        <dbReference type="SAM" id="MobiDB-lite"/>
    </source>
</evidence>
<accession>A0A212AM67</accession>
<evidence type="ECO:0000313" key="6">
    <source>
        <dbReference type="Proteomes" id="UP000214673"/>
    </source>
</evidence>
<reference evidence="5 6" key="1">
    <citation type="submission" date="2016-11" db="EMBL/GenBank/DDBJ databases">
        <title>Comparison of Traditional DNA-DNA Hybridization with In Silico Genomic Analysis.</title>
        <authorList>
            <person name="Nicholson A.C."/>
            <person name="Sammons S."/>
            <person name="Humrighouse B.W."/>
            <person name="Graziano J."/>
            <person name="Lasker B."/>
            <person name="Whitney A.M."/>
            <person name="Mcquiston J.R."/>
        </authorList>
    </citation>
    <scope>NUCLEOTIDE SEQUENCE [LARGE SCALE GENOMIC DNA]</scope>
    <source>
        <strain evidence="3 6">H1892</strain>
        <strain evidence="4 5">H2381</strain>
    </source>
</reference>
<dbReference type="AlphaFoldDB" id="A0A212AM67"/>
<keyword evidence="2" id="KW-1133">Transmembrane helix</keyword>
<organism evidence="4 5">
    <name type="scientific">Haematobacter missouriensis</name>
    <dbReference type="NCBI Taxonomy" id="366616"/>
    <lineage>
        <taxon>Bacteria</taxon>
        <taxon>Pseudomonadati</taxon>
        <taxon>Pseudomonadota</taxon>
        <taxon>Alphaproteobacteria</taxon>
        <taxon>Rhodobacterales</taxon>
        <taxon>Paracoccaceae</taxon>
        <taxon>Haematobacter</taxon>
    </lineage>
</organism>
<proteinExistence type="predicted"/>
<gene>
    <name evidence="4" type="ORF">CDV52_14480</name>
    <name evidence="3" type="ORF">CDV53_15985</name>
</gene>
<keyword evidence="6" id="KW-1185">Reference proteome</keyword>
<evidence type="ECO:0000313" key="4">
    <source>
        <dbReference type="EMBL" id="OWJ82598.1"/>
    </source>
</evidence>
<comment type="caution">
    <text evidence="4">The sequence shown here is derived from an EMBL/GenBank/DDBJ whole genome shotgun (WGS) entry which is preliminary data.</text>
</comment>
<sequence>MAIHDNSPPPRKAPLPGGPRPGSGLGSNRWYMIIGAVVVIVAVYFLTMGRTPVETVPSTPTQTAPSVAPGQAPDVNPAPAAPAN</sequence>
<keyword evidence="2" id="KW-0812">Transmembrane</keyword>
<dbReference type="Proteomes" id="UP000214673">
    <property type="component" value="Unassembled WGS sequence"/>
</dbReference>
<feature type="region of interest" description="Disordered" evidence="1">
    <location>
        <begin position="1"/>
        <end position="24"/>
    </location>
</feature>
<feature type="compositionally biased region" description="Pro residues" evidence="1">
    <location>
        <begin position="7"/>
        <end position="19"/>
    </location>
</feature>